<name>A0A0A9H6C2_ARUDO</name>
<evidence type="ECO:0000313" key="2">
    <source>
        <dbReference type="EMBL" id="JAE32292.1"/>
    </source>
</evidence>
<dbReference type="AlphaFoldDB" id="A0A0A9H6C2"/>
<feature type="region of interest" description="Disordered" evidence="1">
    <location>
        <begin position="1"/>
        <end position="41"/>
    </location>
</feature>
<evidence type="ECO:0000256" key="1">
    <source>
        <dbReference type="SAM" id="MobiDB-lite"/>
    </source>
</evidence>
<protein>
    <submittedName>
        <fullName evidence="2">Uncharacterized protein</fullName>
    </submittedName>
</protein>
<accession>A0A0A9H6C2</accession>
<sequence length="64" mass="6841">MRTPPRDSSSTPPLSGAATSRTSSPATRSSHATLPAAARTTRAGCLMKCRRGMWSRGTPWSRHS</sequence>
<reference evidence="2" key="1">
    <citation type="submission" date="2014-09" db="EMBL/GenBank/DDBJ databases">
        <authorList>
            <person name="Magalhaes I.L.F."/>
            <person name="Oliveira U."/>
            <person name="Santos F.R."/>
            <person name="Vidigal T.H.D.A."/>
            <person name="Brescovit A.D."/>
            <person name="Santos A.J."/>
        </authorList>
    </citation>
    <scope>NUCLEOTIDE SEQUENCE</scope>
    <source>
        <tissue evidence="2">Shoot tissue taken approximately 20 cm above the soil surface</tissue>
    </source>
</reference>
<organism evidence="2">
    <name type="scientific">Arundo donax</name>
    <name type="common">Giant reed</name>
    <name type="synonym">Donax arundinaceus</name>
    <dbReference type="NCBI Taxonomy" id="35708"/>
    <lineage>
        <taxon>Eukaryota</taxon>
        <taxon>Viridiplantae</taxon>
        <taxon>Streptophyta</taxon>
        <taxon>Embryophyta</taxon>
        <taxon>Tracheophyta</taxon>
        <taxon>Spermatophyta</taxon>
        <taxon>Magnoliopsida</taxon>
        <taxon>Liliopsida</taxon>
        <taxon>Poales</taxon>
        <taxon>Poaceae</taxon>
        <taxon>PACMAD clade</taxon>
        <taxon>Arundinoideae</taxon>
        <taxon>Arundineae</taxon>
        <taxon>Arundo</taxon>
    </lineage>
</organism>
<reference evidence="2" key="2">
    <citation type="journal article" date="2015" name="Data Brief">
        <title>Shoot transcriptome of the giant reed, Arundo donax.</title>
        <authorList>
            <person name="Barrero R.A."/>
            <person name="Guerrero F.D."/>
            <person name="Moolhuijzen P."/>
            <person name="Goolsby J.A."/>
            <person name="Tidwell J."/>
            <person name="Bellgard S.E."/>
            <person name="Bellgard M.I."/>
        </authorList>
    </citation>
    <scope>NUCLEOTIDE SEQUENCE</scope>
    <source>
        <tissue evidence="2">Shoot tissue taken approximately 20 cm above the soil surface</tissue>
    </source>
</reference>
<proteinExistence type="predicted"/>
<dbReference type="EMBL" id="GBRH01165604">
    <property type="protein sequence ID" value="JAE32292.1"/>
    <property type="molecule type" value="Transcribed_RNA"/>
</dbReference>